<keyword evidence="6" id="KW-0804">Transcription</keyword>
<organism evidence="11">
    <name type="scientific">Ananas comosus var. bracteatus</name>
    <name type="common">red pineapple</name>
    <dbReference type="NCBI Taxonomy" id="296719"/>
    <lineage>
        <taxon>Eukaryota</taxon>
        <taxon>Viridiplantae</taxon>
        <taxon>Streptophyta</taxon>
        <taxon>Embryophyta</taxon>
        <taxon>Tracheophyta</taxon>
        <taxon>Spermatophyta</taxon>
        <taxon>Magnoliopsida</taxon>
        <taxon>Liliopsida</taxon>
        <taxon>Poales</taxon>
        <taxon>Bromeliaceae</taxon>
        <taxon>Bromelioideae</taxon>
        <taxon>Ananas</taxon>
    </lineage>
</organism>
<keyword evidence="4" id="KW-0805">Transcription regulation</keyword>
<accession>A0A6V7QCJ1</accession>
<dbReference type="GO" id="GO:0003682">
    <property type="term" value="F:chromatin binding"/>
    <property type="evidence" value="ECO:0007669"/>
    <property type="project" value="TreeGrafter"/>
</dbReference>
<feature type="region of interest" description="Disordered" evidence="9">
    <location>
        <begin position="322"/>
        <end position="479"/>
    </location>
</feature>
<feature type="domain" description="Bromo" evidence="10">
    <location>
        <begin position="234"/>
        <end position="278"/>
    </location>
</feature>
<feature type="compositionally biased region" description="Basic residues" evidence="9">
    <location>
        <begin position="65"/>
        <end position="76"/>
    </location>
</feature>
<evidence type="ECO:0000256" key="4">
    <source>
        <dbReference type="ARBA" id="ARBA00023015"/>
    </source>
</evidence>
<keyword evidence="5 8" id="KW-0103">Bromodomain</keyword>
<dbReference type="FunFam" id="1.20.920.10:FF:000038">
    <property type="entry name" value="Brahma1"/>
    <property type="match status" value="1"/>
</dbReference>
<dbReference type="EMBL" id="LR862135">
    <property type="protein sequence ID" value="CAD1840873.1"/>
    <property type="molecule type" value="Genomic_DNA"/>
</dbReference>
<dbReference type="AlphaFoldDB" id="A0A6V7QCJ1"/>
<evidence type="ECO:0000313" key="11">
    <source>
        <dbReference type="EMBL" id="CAD1840873.1"/>
    </source>
</evidence>
<dbReference type="PROSITE" id="PS50014">
    <property type="entry name" value="BROMODOMAIN_2"/>
    <property type="match status" value="1"/>
</dbReference>
<dbReference type="InterPro" id="IPR037382">
    <property type="entry name" value="Rsc/polybromo"/>
</dbReference>
<dbReference type="PANTHER" id="PTHR16062">
    <property type="entry name" value="SWI/SNF-RELATED"/>
    <property type="match status" value="1"/>
</dbReference>
<evidence type="ECO:0000256" key="1">
    <source>
        <dbReference type="ARBA" id="ARBA00004123"/>
    </source>
</evidence>
<feature type="region of interest" description="Disordered" evidence="9">
    <location>
        <begin position="1"/>
        <end position="105"/>
    </location>
</feature>
<dbReference type="PANTHER" id="PTHR16062:SF19">
    <property type="entry name" value="PROTEIN POLYBROMO-1"/>
    <property type="match status" value="1"/>
</dbReference>
<feature type="compositionally biased region" description="Basic and acidic residues" evidence="9">
    <location>
        <begin position="78"/>
        <end position="88"/>
    </location>
</feature>
<feature type="compositionally biased region" description="Low complexity" evidence="9">
    <location>
        <begin position="322"/>
        <end position="334"/>
    </location>
</feature>
<name>A0A6V7QCJ1_ANACO</name>
<dbReference type="Pfam" id="PF00439">
    <property type="entry name" value="Bromodomain"/>
    <property type="match status" value="1"/>
</dbReference>
<sequence>MSSQKFGSLSALDARPPLLSKRMSEELEEGEIALSGDSHMDMQQQSESWAHDREDGEDEQVLQPKIKRKRSIRTRPRSSFEKLEERSGGDGTFTARSSQLDRRLRSDQEVAAVGEPVLGRHGMNASSIEQRRNLPSRKVSPVVTQQKSGKLNYLSGPGEGSAEHSRGSWNTKSVIGSTGPFGGTKMSDSTQRKCKNVISKLRMRIDREGRQLLPVLTDWWRRNESSAFVTSTSSPLDLQKIEQRVDGFAYNGVDDFIADVQLMLSNVVQYCNSSYEVRSEAGKLQNLFFDIMKIAFPDTDFREARNSLSFFIPGGSAAAAAAAAAPSPKSAPPAEQTTRHWHPKASSHGAEPADEPRNRSYPSKLQRESRSTLSSERPPPPLLAHPGDLVICKKKRKDRSGPVSPAGSGRGVPLSARNPTPGRMGPLSPPPSSRTLRGPSQLATQSVGWAHQSGGSTSGGGGGVVGRPPASETSSGPKL</sequence>
<dbReference type="GO" id="GO:0006338">
    <property type="term" value="P:chromatin remodeling"/>
    <property type="evidence" value="ECO:0007669"/>
    <property type="project" value="InterPro"/>
</dbReference>
<proteinExistence type="predicted"/>
<evidence type="ECO:0000256" key="7">
    <source>
        <dbReference type="ARBA" id="ARBA00023242"/>
    </source>
</evidence>
<dbReference type="GO" id="GO:0016586">
    <property type="term" value="C:RSC-type complex"/>
    <property type="evidence" value="ECO:0007669"/>
    <property type="project" value="InterPro"/>
</dbReference>
<reference evidence="11" key="1">
    <citation type="submission" date="2020-07" db="EMBL/GenBank/DDBJ databases">
        <authorList>
            <person name="Lin J."/>
        </authorList>
    </citation>
    <scope>NUCLEOTIDE SEQUENCE</scope>
</reference>
<evidence type="ECO:0000256" key="8">
    <source>
        <dbReference type="PROSITE-ProRule" id="PRU00035"/>
    </source>
</evidence>
<dbReference type="InterPro" id="IPR001487">
    <property type="entry name" value="Bromodomain"/>
</dbReference>
<protein>
    <recommendedName>
        <fullName evidence="10">Bromo domain-containing protein</fullName>
    </recommendedName>
</protein>
<evidence type="ECO:0000256" key="5">
    <source>
        <dbReference type="ARBA" id="ARBA00023117"/>
    </source>
</evidence>
<gene>
    <name evidence="11" type="ORF">CB5_LOCUS24084</name>
</gene>
<dbReference type="GO" id="GO:0006368">
    <property type="term" value="P:transcription elongation by RNA polymerase II"/>
    <property type="evidence" value="ECO:0007669"/>
    <property type="project" value="TreeGrafter"/>
</dbReference>
<evidence type="ECO:0000256" key="3">
    <source>
        <dbReference type="ARBA" id="ARBA00022853"/>
    </source>
</evidence>
<keyword evidence="3" id="KW-0156">Chromatin regulator</keyword>
<dbReference type="SMART" id="SM00297">
    <property type="entry name" value="BROMO"/>
    <property type="match status" value="1"/>
</dbReference>
<keyword evidence="7" id="KW-0539">Nucleus</keyword>
<keyword evidence="2" id="KW-0677">Repeat</keyword>
<dbReference type="InterPro" id="IPR036427">
    <property type="entry name" value="Bromodomain-like_sf"/>
</dbReference>
<comment type="subcellular location">
    <subcellularLocation>
        <location evidence="1">Nucleus</location>
    </subcellularLocation>
</comment>
<evidence type="ECO:0000259" key="10">
    <source>
        <dbReference type="PROSITE" id="PS50014"/>
    </source>
</evidence>
<evidence type="ECO:0000256" key="2">
    <source>
        <dbReference type="ARBA" id="ARBA00022737"/>
    </source>
</evidence>
<evidence type="ECO:0000256" key="6">
    <source>
        <dbReference type="ARBA" id="ARBA00023163"/>
    </source>
</evidence>
<feature type="compositionally biased region" description="Gly residues" evidence="9">
    <location>
        <begin position="456"/>
        <end position="465"/>
    </location>
</feature>
<dbReference type="Gene3D" id="1.20.920.10">
    <property type="entry name" value="Bromodomain-like"/>
    <property type="match status" value="1"/>
</dbReference>
<evidence type="ECO:0000256" key="9">
    <source>
        <dbReference type="SAM" id="MobiDB-lite"/>
    </source>
</evidence>
<dbReference type="SUPFAM" id="SSF47370">
    <property type="entry name" value="Bromodomain"/>
    <property type="match status" value="1"/>
</dbReference>
<feature type="region of interest" description="Disordered" evidence="9">
    <location>
        <begin position="133"/>
        <end position="174"/>
    </location>
</feature>